<sequence length="1228" mass="140679">MMEVRPNFINLNSRDIMLRDGDFVAVWNPKTGLWSKHENDVINIIDSDVFEYVEKSGIHNLFPRLCRKDSDGVWRQYRQWSKNMIDTDHPLDRMPVFKDTVLRQEDHVSYRLPYSLEEGEPTSWSKLVDTLYDPSERQKIEWTIGSVLTGDCRTIDKFLVFYGDPGSGKSTILNVMQRLFGEFSVPFDSESLALRNNSFALSAFADDPLVAIEHDGDLSRIETNTRLNSIVSNEIQLVNEKFKKPRSMRITTTLIMASNSPVKITDANSGIPRRLLDVSPSGRRLSIEEYTSVMDGVYQELGVIAKHCIDVYRSLGPNYYRNYRSKTMISETNPVFNFVSEMYSDWGRDDKVTLAKAYSDYRDYVIETGIQYQMPRYRFKTELGRYFREFHERVMIDGIHYRSLFVGFQSDKFENREYTPSPVKGDTWLDLKPGPFSAFDEHFAGCKAQYSSKNGTPQKAWKNVDTTLSDIVPTDEHYVLIPEEYICIDFDLKGDNGEKDLNANFSAASAWPPTYAETSKSGSGIHLIYRYPVDKDTLAEYSPGIEIKRFRGNASLRRRLSIHNGRGIEDYPGDLPAKAPKMINKKHVQDENHLRALIAKALRKEVHANTAPSVDFIKSILDEAYASGITYDVSDARNAVTSFAMSSTNQSDRCLKMVQQMHFMSEDKAEIAEDGNGRIAFYDVEVFPNLFVVCYKFPGEEVVHFWTNPSAKAVKSLFDLRLIGFNNRKYDNHIMYAASLGYSNSELFEISQRIINNEKNATFREAYNLSYTDIYDFSTKKQSLKKWEIELGIKHQENNLPWDQPVPESQWDDVVDYCKNDVEATELVFNHLASDWGARKILAELSGLSVNDTTNQHTCALVFGKERRPDKSKFVYTDLSEMFPGYTFDKFKGSSYRGEDPGEGGYVYSEPGYYENVALLDVASMHPTSIEQLNLFGPYTQRYSELKQARVAIKHKDMDALSRLFNGRLVEIAKNYDLDELGKALKIPINSMYGLTSAKFDNPAWDSRNVDNIVAKRGALFMIDLKHYVQEELGLTVAHIKTDSIKIPGATPDDIQKVMDFGKQYGYDFEHEATYSKMVLVNKAVYIARYAFPHEGEWVATGKQFQEPYVFKKLFTKEPIEFDDYVQTKQVKTAMYLRFPNSGDHFVGKVGTFVPIKPDRGGAELLRENSEGEIKDAVVGTKGYLWKEAEMVKFMHQEQDVDTSYAEMLADEATQAIEQYVDLETLCR</sequence>
<keyword evidence="12" id="KW-0238">DNA-binding</keyword>
<keyword evidence="9" id="KW-0067">ATP-binding</keyword>
<evidence type="ECO:0000256" key="12">
    <source>
        <dbReference type="ARBA" id="ARBA00023125"/>
    </source>
</evidence>
<evidence type="ECO:0000256" key="11">
    <source>
        <dbReference type="ARBA" id="ARBA00023109"/>
    </source>
</evidence>
<organism evidence="14">
    <name type="scientific">Siphoviridae sp. ctcK97</name>
    <dbReference type="NCBI Taxonomy" id="2825571"/>
    <lineage>
        <taxon>Viruses</taxon>
        <taxon>Duplodnaviria</taxon>
        <taxon>Heunggongvirae</taxon>
        <taxon>Uroviricota</taxon>
        <taxon>Caudoviricetes</taxon>
    </lineage>
</organism>
<dbReference type="GO" id="GO:0005524">
    <property type="term" value="F:ATP binding"/>
    <property type="evidence" value="ECO:0007669"/>
    <property type="project" value="UniProtKB-KW"/>
</dbReference>
<dbReference type="GO" id="GO:0004386">
    <property type="term" value="F:helicase activity"/>
    <property type="evidence" value="ECO:0007669"/>
    <property type="project" value="UniProtKB-KW"/>
</dbReference>
<evidence type="ECO:0000256" key="3">
    <source>
        <dbReference type="ARBA" id="ARBA00022679"/>
    </source>
</evidence>
<dbReference type="EMBL" id="BK016058">
    <property type="protein sequence ID" value="DAF91597.1"/>
    <property type="molecule type" value="Genomic_DNA"/>
</dbReference>
<dbReference type="GO" id="GO:0004518">
    <property type="term" value="F:nuclease activity"/>
    <property type="evidence" value="ECO:0007669"/>
    <property type="project" value="UniProtKB-KW"/>
</dbReference>
<keyword evidence="10" id="KW-0239">DNA-directed DNA polymerase</keyword>
<dbReference type="InterPro" id="IPR045455">
    <property type="entry name" value="NrS-1_pol-like_helicase"/>
</dbReference>
<dbReference type="InterPro" id="IPR006172">
    <property type="entry name" value="DNA-dir_DNA_pol_B"/>
</dbReference>
<evidence type="ECO:0000256" key="6">
    <source>
        <dbReference type="ARBA" id="ARBA00022722"/>
    </source>
</evidence>
<dbReference type="InterPro" id="IPR027417">
    <property type="entry name" value="P-loop_NTPase"/>
</dbReference>
<dbReference type="SMART" id="SM00486">
    <property type="entry name" value="POLBc"/>
    <property type="match status" value="1"/>
</dbReference>
<evidence type="ECO:0000259" key="13">
    <source>
        <dbReference type="PROSITE" id="PS51206"/>
    </source>
</evidence>
<dbReference type="InterPro" id="IPR036397">
    <property type="entry name" value="RNaseH_sf"/>
</dbReference>
<name>A0A8S5UAS4_9CAUD</name>
<dbReference type="Gene3D" id="3.30.420.10">
    <property type="entry name" value="Ribonuclease H-like superfamily/Ribonuclease H"/>
    <property type="match status" value="1"/>
</dbReference>
<dbReference type="GO" id="GO:0003887">
    <property type="term" value="F:DNA-directed DNA polymerase activity"/>
    <property type="evidence" value="ECO:0007669"/>
    <property type="project" value="UniProtKB-KW"/>
</dbReference>
<keyword evidence="14" id="KW-0347">Helicase</keyword>
<evidence type="ECO:0000256" key="7">
    <source>
        <dbReference type="ARBA" id="ARBA00022741"/>
    </source>
</evidence>
<keyword evidence="7" id="KW-0547">Nucleotide-binding</keyword>
<dbReference type="SUPFAM" id="SSF52540">
    <property type="entry name" value="P-loop containing nucleoside triphosphate hydrolases"/>
    <property type="match status" value="1"/>
</dbReference>
<keyword evidence="4" id="KW-0548">Nucleotidyltransferase</keyword>
<dbReference type="EC" id="2.7.7.7" evidence="2"/>
<keyword evidence="6" id="KW-0540">Nuclease</keyword>
<proteinExistence type="inferred from homology"/>
<evidence type="ECO:0000256" key="8">
    <source>
        <dbReference type="ARBA" id="ARBA00022801"/>
    </source>
</evidence>
<keyword evidence="8" id="KW-0378">Hydrolase</keyword>
<feature type="domain" description="SF3 helicase" evidence="13">
    <location>
        <begin position="135"/>
        <end position="351"/>
    </location>
</feature>
<protein>
    <recommendedName>
        <fullName evidence="2">DNA-directed DNA polymerase</fullName>
        <ecNumber evidence="2">2.7.7.7</ecNumber>
    </recommendedName>
</protein>
<dbReference type="Gene3D" id="3.90.1600.10">
    <property type="entry name" value="Palm domain of DNA polymerase"/>
    <property type="match status" value="1"/>
</dbReference>
<evidence type="ECO:0000256" key="10">
    <source>
        <dbReference type="ARBA" id="ARBA00022932"/>
    </source>
</evidence>
<evidence type="ECO:0000313" key="14">
    <source>
        <dbReference type="EMBL" id="DAF91597.1"/>
    </source>
</evidence>
<dbReference type="PROSITE" id="PS51206">
    <property type="entry name" value="SF3_HELICASE_1"/>
    <property type="match status" value="1"/>
</dbReference>
<keyword evidence="11" id="KW-1194">Viral DNA replication</keyword>
<dbReference type="GO" id="GO:0039693">
    <property type="term" value="P:viral DNA genome replication"/>
    <property type="evidence" value="ECO:0007669"/>
    <property type="project" value="UniProtKB-KW"/>
</dbReference>
<evidence type="ECO:0000256" key="5">
    <source>
        <dbReference type="ARBA" id="ARBA00022705"/>
    </source>
</evidence>
<dbReference type="GO" id="GO:0003677">
    <property type="term" value="F:DNA binding"/>
    <property type="evidence" value="ECO:0007669"/>
    <property type="project" value="UniProtKB-KW"/>
</dbReference>
<comment type="similarity">
    <text evidence="1">Belongs to the DNA polymerase type-B family.</text>
</comment>
<accession>A0A8S5UAS4</accession>
<dbReference type="InterPro" id="IPR043502">
    <property type="entry name" value="DNA/RNA_pol_sf"/>
</dbReference>
<dbReference type="Pfam" id="PF19263">
    <property type="entry name" value="DUF5906"/>
    <property type="match status" value="1"/>
</dbReference>
<dbReference type="Gene3D" id="3.40.50.300">
    <property type="entry name" value="P-loop containing nucleotide triphosphate hydrolases"/>
    <property type="match status" value="1"/>
</dbReference>
<keyword evidence="3" id="KW-0808">Transferase</keyword>
<keyword evidence="5" id="KW-0235">DNA replication</keyword>
<dbReference type="InterPro" id="IPR023211">
    <property type="entry name" value="DNA_pol_palm_dom_sf"/>
</dbReference>
<evidence type="ECO:0000256" key="4">
    <source>
        <dbReference type="ARBA" id="ARBA00022695"/>
    </source>
</evidence>
<dbReference type="GO" id="GO:0006260">
    <property type="term" value="P:DNA replication"/>
    <property type="evidence" value="ECO:0007669"/>
    <property type="project" value="UniProtKB-KW"/>
</dbReference>
<reference evidence="14" key="1">
    <citation type="journal article" date="2021" name="Proc. Natl. Acad. Sci. U.S.A.">
        <title>A Catalog of Tens of Thousands of Viruses from Human Metagenomes Reveals Hidden Associations with Chronic Diseases.</title>
        <authorList>
            <person name="Tisza M.J."/>
            <person name="Buck C.B."/>
        </authorList>
    </citation>
    <scope>NUCLEOTIDE SEQUENCE</scope>
    <source>
        <strain evidence="14">CtcK97</strain>
    </source>
</reference>
<evidence type="ECO:0000256" key="2">
    <source>
        <dbReference type="ARBA" id="ARBA00012417"/>
    </source>
</evidence>
<dbReference type="SUPFAM" id="SSF56672">
    <property type="entry name" value="DNA/RNA polymerases"/>
    <property type="match status" value="1"/>
</dbReference>
<dbReference type="GO" id="GO:0016787">
    <property type="term" value="F:hydrolase activity"/>
    <property type="evidence" value="ECO:0007669"/>
    <property type="project" value="UniProtKB-KW"/>
</dbReference>
<evidence type="ECO:0000256" key="1">
    <source>
        <dbReference type="ARBA" id="ARBA00005755"/>
    </source>
</evidence>
<evidence type="ECO:0000256" key="9">
    <source>
        <dbReference type="ARBA" id="ARBA00022840"/>
    </source>
</evidence>
<dbReference type="InterPro" id="IPR014015">
    <property type="entry name" value="Helicase_SF3_DNA-vir"/>
</dbReference>